<dbReference type="InterPro" id="IPR005706">
    <property type="entry name" value="Ribosomal_uS2_bac/mit/plastid"/>
</dbReference>
<protein>
    <recommendedName>
        <fullName evidence="4 5">Small ribosomal subunit protein uS2</fullName>
    </recommendedName>
</protein>
<proteinExistence type="inferred from homology"/>
<dbReference type="InterPro" id="IPR001865">
    <property type="entry name" value="Ribosomal_uS2"/>
</dbReference>
<dbReference type="NCBIfam" id="TIGR01011">
    <property type="entry name" value="rpsB_bact"/>
    <property type="match status" value="1"/>
</dbReference>
<dbReference type="PRINTS" id="PR00395">
    <property type="entry name" value="RIBOSOMALS2"/>
</dbReference>
<dbReference type="GO" id="GO:0006412">
    <property type="term" value="P:translation"/>
    <property type="evidence" value="ECO:0007669"/>
    <property type="project" value="UniProtKB-UniRule"/>
</dbReference>
<dbReference type="PROSITE" id="PS00962">
    <property type="entry name" value="RIBOSOMAL_S2_1"/>
    <property type="match status" value="1"/>
</dbReference>
<dbReference type="Proteomes" id="UP000177943">
    <property type="component" value="Unassembled WGS sequence"/>
</dbReference>
<evidence type="ECO:0000256" key="1">
    <source>
        <dbReference type="ARBA" id="ARBA00006242"/>
    </source>
</evidence>
<dbReference type="AlphaFoldDB" id="A0A1G2MSX2"/>
<sequence>MEKDKTLPNDPLIEALFKAGAHFGYSKSRRHPTIAPYIFGVKNHVEIFDLEKTKTLLSKAKDFVKGLGAQGKTLLFVGGKSEAKDAVLKGATVVGMPYVAGRWIGGSFTNFANIRGRVDRMETLVKQREKGELTKYTKKERLLIDKEIEDLKRFFLGLAPMKELPAAIFVIDAKHERIAVAEARKTGIPVVGLLGSDCNFKDVTYPIVGNDSSIASITFFVDEIVKAYEEGTKEKKTQNLKQD</sequence>
<dbReference type="InterPro" id="IPR018130">
    <property type="entry name" value="Ribosomal_uS2_CS"/>
</dbReference>
<dbReference type="InterPro" id="IPR023591">
    <property type="entry name" value="Ribosomal_uS2_flav_dom_sf"/>
</dbReference>
<dbReference type="Gene3D" id="1.10.287.610">
    <property type="entry name" value="Helix hairpin bin"/>
    <property type="match status" value="1"/>
</dbReference>
<evidence type="ECO:0000256" key="3">
    <source>
        <dbReference type="ARBA" id="ARBA00023274"/>
    </source>
</evidence>
<evidence type="ECO:0000256" key="5">
    <source>
        <dbReference type="HAMAP-Rule" id="MF_00291"/>
    </source>
</evidence>
<dbReference type="GO" id="GO:0003735">
    <property type="term" value="F:structural constituent of ribosome"/>
    <property type="evidence" value="ECO:0007669"/>
    <property type="project" value="InterPro"/>
</dbReference>
<dbReference type="PANTHER" id="PTHR12534">
    <property type="entry name" value="30S RIBOSOMAL PROTEIN S2 PROKARYOTIC AND ORGANELLAR"/>
    <property type="match status" value="1"/>
</dbReference>
<dbReference type="PROSITE" id="PS00963">
    <property type="entry name" value="RIBOSOMAL_S2_2"/>
    <property type="match status" value="1"/>
</dbReference>
<dbReference type="SUPFAM" id="SSF52313">
    <property type="entry name" value="Ribosomal protein S2"/>
    <property type="match status" value="1"/>
</dbReference>
<comment type="caution">
    <text evidence="7">The sequence shown here is derived from an EMBL/GenBank/DDBJ whole genome shotgun (WGS) entry which is preliminary data.</text>
</comment>
<evidence type="ECO:0000256" key="2">
    <source>
        <dbReference type="ARBA" id="ARBA00022980"/>
    </source>
</evidence>
<dbReference type="CDD" id="cd01425">
    <property type="entry name" value="RPS2"/>
    <property type="match status" value="1"/>
</dbReference>
<dbReference type="Pfam" id="PF00318">
    <property type="entry name" value="Ribosomal_S2"/>
    <property type="match status" value="1"/>
</dbReference>
<evidence type="ECO:0000256" key="4">
    <source>
        <dbReference type="ARBA" id="ARBA00035256"/>
    </source>
</evidence>
<dbReference type="EMBL" id="MHRP01000037">
    <property type="protein sequence ID" value="OHA26122.1"/>
    <property type="molecule type" value="Genomic_DNA"/>
</dbReference>
<evidence type="ECO:0000313" key="7">
    <source>
        <dbReference type="EMBL" id="OHA26122.1"/>
    </source>
</evidence>
<gene>
    <name evidence="5" type="primary">rpsB</name>
    <name evidence="7" type="ORF">A3D56_01710</name>
</gene>
<dbReference type="GO" id="GO:0022627">
    <property type="term" value="C:cytosolic small ribosomal subunit"/>
    <property type="evidence" value="ECO:0007669"/>
    <property type="project" value="TreeGrafter"/>
</dbReference>
<reference evidence="7 8" key="1">
    <citation type="journal article" date="2016" name="Nat. Commun.">
        <title>Thousands of microbial genomes shed light on interconnected biogeochemical processes in an aquifer system.</title>
        <authorList>
            <person name="Anantharaman K."/>
            <person name="Brown C.T."/>
            <person name="Hug L.A."/>
            <person name="Sharon I."/>
            <person name="Castelle C.J."/>
            <person name="Probst A.J."/>
            <person name="Thomas B.C."/>
            <person name="Singh A."/>
            <person name="Wilkins M.J."/>
            <person name="Karaoz U."/>
            <person name="Brodie E.L."/>
            <person name="Williams K.H."/>
            <person name="Hubbard S.S."/>
            <person name="Banfield J.F."/>
        </authorList>
    </citation>
    <scope>NUCLEOTIDE SEQUENCE [LARGE SCALE GENOMIC DNA]</scope>
</reference>
<dbReference type="PANTHER" id="PTHR12534:SF0">
    <property type="entry name" value="SMALL RIBOSOMAL SUBUNIT PROTEIN US2M"/>
    <property type="match status" value="1"/>
</dbReference>
<name>A0A1G2MSX2_9BACT</name>
<evidence type="ECO:0000256" key="6">
    <source>
        <dbReference type="RuleBase" id="RU003631"/>
    </source>
</evidence>
<comment type="similarity">
    <text evidence="1 5 6">Belongs to the universal ribosomal protein uS2 family.</text>
</comment>
<keyword evidence="2 5" id="KW-0689">Ribosomal protein</keyword>
<accession>A0A1G2MSX2</accession>
<evidence type="ECO:0000313" key="8">
    <source>
        <dbReference type="Proteomes" id="UP000177943"/>
    </source>
</evidence>
<dbReference type="HAMAP" id="MF_00291_B">
    <property type="entry name" value="Ribosomal_uS2_B"/>
    <property type="match status" value="1"/>
</dbReference>
<keyword evidence="3 5" id="KW-0687">Ribonucleoprotein</keyword>
<dbReference type="Gene3D" id="3.40.50.10490">
    <property type="entry name" value="Glucose-6-phosphate isomerase like protein, domain 1"/>
    <property type="match status" value="1"/>
</dbReference>
<organism evidence="7 8">
    <name type="scientific">Candidatus Taylorbacteria bacterium RIFCSPHIGHO2_02_FULL_45_35</name>
    <dbReference type="NCBI Taxonomy" id="1802311"/>
    <lineage>
        <taxon>Bacteria</taxon>
        <taxon>Candidatus Tayloriibacteriota</taxon>
    </lineage>
</organism>